<evidence type="ECO:0000256" key="3">
    <source>
        <dbReference type="SAM" id="MobiDB-lite"/>
    </source>
</evidence>
<protein>
    <submittedName>
        <fullName evidence="4">Si:ch211-160o17.2</fullName>
    </submittedName>
</protein>
<dbReference type="InterPro" id="IPR050725">
    <property type="entry name" value="CysQ/Inositol_MonoPase"/>
</dbReference>
<accession>A0A3Q2DRR1</accession>
<dbReference type="GO" id="GO:0046872">
    <property type="term" value="F:metal ion binding"/>
    <property type="evidence" value="ECO:0007669"/>
    <property type="project" value="UniProtKB-KW"/>
</dbReference>
<dbReference type="PANTHER" id="PTHR43028">
    <property type="entry name" value="3'(2'),5'-BISPHOSPHATE NUCLEOTIDASE 1"/>
    <property type="match status" value="1"/>
</dbReference>
<reference evidence="4" key="2">
    <citation type="submission" date="2025-09" db="UniProtKB">
        <authorList>
            <consortium name="Ensembl"/>
        </authorList>
    </citation>
    <scope>IDENTIFICATION</scope>
</reference>
<dbReference type="FunFam" id="4.10.460.10:FF:000001">
    <property type="entry name" value="Inositol polyphosphate 1-phosphatase"/>
    <property type="match status" value="1"/>
</dbReference>
<dbReference type="Ensembl" id="ENSCVAT00000009788.1">
    <property type="protein sequence ID" value="ENSCVAP00000022237.1"/>
    <property type="gene ID" value="ENSCVAG00000004798.1"/>
</dbReference>
<dbReference type="SUPFAM" id="SSF56655">
    <property type="entry name" value="Carbohydrate phosphatase"/>
    <property type="match status" value="1"/>
</dbReference>
<proteinExistence type="inferred from homology"/>
<organism evidence="4 5">
    <name type="scientific">Cyprinodon variegatus</name>
    <name type="common">Sheepshead minnow</name>
    <dbReference type="NCBI Taxonomy" id="28743"/>
    <lineage>
        <taxon>Eukaryota</taxon>
        <taxon>Metazoa</taxon>
        <taxon>Chordata</taxon>
        <taxon>Craniata</taxon>
        <taxon>Vertebrata</taxon>
        <taxon>Euteleostomi</taxon>
        <taxon>Actinopterygii</taxon>
        <taxon>Neopterygii</taxon>
        <taxon>Teleostei</taxon>
        <taxon>Neoteleostei</taxon>
        <taxon>Acanthomorphata</taxon>
        <taxon>Ovalentaria</taxon>
        <taxon>Atherinomorphae</taxon>
        <taxon>Cyprinodontiformes</taxon>
        <taxon>Cyprinodontidae</taxon>
        <taxon>Cyprinodon</taxon>
    </lineage>
</organism>
<dbReference type="GeneTree" id="ENSGT00940000156785"/>
<feature type="binding site" evidence="2">
    <location>
        <position position="149"/>
    </location>
    <ligand>
        <name>Mg(2+)</name>
        <dbReference type="ChEBI" id="CHEBI:18420"/>
        <label>1</label>
        <note>catalytic</note>
    </ligand>
</feature>
<dbReference type="AlphaFoldDB" id="A0A3Q2DRR1"/>
<name>A0A3Q2DRR1_CYPVA</name>
<evidence type="ECO:0000313" key="5">
    <source>
        <dbReference type="Proteomes" id="UP000265020"/>
    </source>
</evidence>
<dbReference type="InterPro" id="IPR044897">
    <property type="entry name" value="INPP1_dom_1"/>
</dbReference>
<dbReference type="PANTHER" id="PTHR43028:SF3">
    <property type="entry name" value="INOSITOL POLYPHOSPHATE 1-PHOSPHATASE"/>
    <property type="match status" value="1"/>
</dbReference>
<feature type="binding site" evidence="2">
    <location>
        <position position="152"/>
    </location>
    <ligand>
        <name>Mg(2+)</name>
        <dbReference type="ChEBI" id="CHEBI:18420"/>
        <label>1</label>
        <note>catalytic</note>
    </ligand>
</feature>
<feature type="region of interest" description="Disordered" evidence="3">
    <location>
        <begin position="199"/>
        <end position="225"/>
    </location>
</feature>
<evidence type="ECO:0000256" key="2">
    <source>
        <dbReference type="PIRSR" id="PIRSR600760-2"/>
    </source>
</evidence>
<keyword evidence="5" id="KW-1185">Reference proteome</keyword>
<evidence type="ECO:0000313" key="4">
    <source>
        <dbReference type="Ensembl" id="ENSCVAP00000022237.1"/>
    </source>
</evidence>
<feature type="compositionally biased region" description="Basic and acidic residues" evidence="3">
    <location>
        <begin position="216"/>
        <end position="225"/>
    </location>
</feature>
<dbReference type="STRING" id="28743.ENSCVAP00000022237"/>
<dbReference type="Gene3D" id="4.10.460.10">
    <property type="entry name" value="Inositol Polyphosphate 1-phosphatase, domain 1"/>
    <property type="match status" value="1"/>
</dbReference>
<comment type="cofactor">
    <cofactor evidence="2">
        <name>Mg(2+)</name>
        <dbReference type="ChEBI" id="CHEBI:18420"/>
    </cofactor>
</comment>
<dbReference type="Gene3D" id="3.30.540.10">
    <property type="entry name" value="Fructose-1,6-Bisphosphatase, subunit A, domain 1"/>
    <property type="match status" value="1"/>
</dbReference>
<dbReference type="Pfam" id="PF00459">
    <property type="entry name" value="Inositol_P"/>
    <property type="match status" value="1"/>
</dbReference>
<dbReference type="Proteomes" id="UP000265020">
    <property type="component" value="Unassembled WGS sequence"/>
</dbReference>
<dbReference type="OMA" id="IRGCGNV"/>
<dbReference type="InterPro" id="IPR000760">
    <property type="entry name" value="Inositol_monophosphatase-like"/>
</dbReference>
<comment type="similarity">
    <text evidence="1">Belongs to the inositol monophosphatase superfamily.</text>
</comment>
<reference evidence="4" key="1">
    <citation type="submission" date="2025-08" db="UniProtKB">
        <authorList>
            <consortium name="Ensembl"/>
        </authorList>
    </citation>
    <scope>IDENTIFICATION</scope>
</reference>
<sequence>MADLLRLLLRVAEKAANVARLCRQDAHLFQLLVQEKTGEDKNKKFVQDFKTLADVVIQEMIRHDFPEMSDFIHGEESNKFENGLGESVAVTVCSTEEETAKLLATVLDGDQAAAALLAGAIHQDPATIEATIDGLTVPLKPSELGIWIDPIDATSQYIEGREEALEEGRLFPSGLHCALVLIGVYLRSTGEPVMGVINQPFHNKDPGGSRIPTRGKPHDSKSILR</sequence>
<keyword evidence="2" id="KW-0479">Metal-binding</keyword>
<evidence type="ECO:0000256" key="1">
    <source>
        <dbReference type="ARBA" id="ARBA00009759"/>
    </source>
</evidence>
<dbReference type="GO" id="GO:0004441">
    <property type="term" value="F:inositol-1,4-bisphosphate 1-phosphatase activity"/>
    <property type="evidence" value="ECO:0007669"/>
    <property type="project" value="TreeGrafter"/>
</dbReference>
<feature type="binding site" evidence="2">
    <location>
        <position position="151"/>
    </location>
    <ligand>
        <name>Mg(2+)</name>
        <dbReference type="ChEBI" id="CHEBI:18420"/>
        <label>1</label>
        <note>catalytic</note>
    </ligand>
</feature>
<feature type="binding site" evidence="2">
    <location>
        <position position="75"/>
    </location>
    <ligand>
        <name>Mg(2+)</name>
        <dbReference type="ChEBI" id="CHEBI:18420"/>
        <label>1</label>
        <note>catalytic</note>
    </ligand>
</feature>
<keyword evidence="2" id="KW-0460">Magnesium</keyword>